<name>A0AAD1XYA4_EUPCR</name>
<protein>
    <submittedName>
        <fullName evidence="2">Uncharacterized protein</fullName>
    </submittedName>
</protein>
<dbReference type="EMBL" id="CAMPGE010023918">
    <property type="protein sequence ID" value="CAI2381793.1"/>
    <property type="molecule type" value="Genomic_DNA"/>
</dbReference>
<keyword evidence="1" id="KW-1133">Transmembrane helix</keyword>
<reference evidence="2" key="1">
    <citation type="submission" date="2023-07" db="EMBL/GenBank/DDBJ databases">
        <authorList>
            <consortium name="AG Swart"/>
            <person name="Singh M."/>
            <person name="Singh A."/>
            <person name="Seah K."/>
            <person name="Emmerich C."/>
        </authorList>
    </citation>
    <scope>NUCLEOTIDE SEQUENCE</scope>
    <source>
        <strain evidence="2">DP1</strain>
    </source>
</reference>
<accession>A0AAD1XYA4</accession>
<dbReference type="Proteomes" id="UP001295684">
    <property type="component" value="Unassembled WGS sequence"/>
</dbReference>
<organism evidence="2 3">
    <name type="scientific">Euplotes crassus</name>
    <dbReference type="NCBI Taxonomy" id="5936"/>
    <lineage>
        <taxon>Eukaryota</taxon>
        <taxon>Sar</taxon>
        <taxon>Alveolata</taxon>
        <taxon>Ciliophora</taxon>
        <taxon>Intramacronucleata</taxon>
        <taxon>Spirotrichea</taxon>
        <taxon>Hypotrichia</taxon>
        <taxon>Euplotida</taxon>
        <taxon>Euplotidae</taxon>
        <taxon>Moneuplotes</taxon>
    </lineage>
</organism>
<dbReference type="AlphaFoldDB" id="A0AAD1XYA4"/>
<sequence length="143" mass="15745">MVINLGIHPNSTESPDRCLVSRACKLSAPRRVTPKLKLFSSKNGAIILLLALLCTSILLNFGTAMRVRQTENHTNQVLVQGFPLENNSEITNQASVSNQGHVVTAQTVPAQSRMQQDPSEILLEEETPDNGNFRVHIEEGRSD</sequence>
<evidence type="ECO:0000313" key="2">
    <source>
        <dbReference type="EMBL" id="CAI2381793.1"/>
    </source>
</evidence>
<evidence type="ECO:0000313" key="3">
    <source>
        <dbReference type="Proteomes" id="UP001295684"/>
    </source>
</evidence>
<evidence type="ECO:0000256" key="1">
    <source>
        <dbReference type="SAM" id="Phobius"/>
    </source>
</evidence>
<gene>
    <name evidence="2" type="ORF">ECRASSUSDP1_LOCUS23258</name>
</gene>
<keyword evidence="1" id="KW-0812">Transmembrane</keyword>
<keyword evidence="1" id="KW-0472">Membrane</keyword>
<feature type="transmembrane region" description="Helical" evidence="1">
    <location>
        <begin position="44"/>
        <end position="62"/>
    </location>
</feature>
<proteinExistence type="predicted"/>
<comment type="caution">
    <text evidence="2">The sequence shown here is derived from an EMBL/GenBank/DDBJ whole genome shotgun (WGS) entry which is preliminary data.</text>
</comment>
<keyword evidence="3" id="KW-1185">Reference proteome</keyword>